<comment type="caution">
    <text evidence="6">The sequence shown here is derived from an EMBL/GenBank/DDBJ whole genome shotgun (WGS) entry which is preliminary data.</text>
</comment>
<proteinExistence type="inferred from homology"/>
<feature type="domain" description="Putative zinc-finger" evidence="5">
    <location>
        <begin position="23"/>
        <end position="52"/>
    </location>
</feature>
<organism evidence="6 7">
    <name type="scientific">Paenibacillus albilobatus</name>
    <dbReference type="NCBI Taxonomy" id="2716884"/>
    <lineage>
        <taxon>Bacteria</taxon>
        <taxon>Bacillati</taxon>
        <taxon>Bacillota</taxon>
        <taxon>Bacilli</taxon>
        <taxon>Bacillales</taxon>
        <taxon>Paenibacillaceae</taxon>
        <taxon>Paenibacillus</taxon>
    </lineage>
</organism>
<keyword evidence="3" id="KW-0472">Membrane</keyword>
<dbReference type="Pfam" id="PF10099">
    <property type="entry name" value="RskA_C"/>
    <property type="match status" value="1"/>
</dbReference>
<protein>
    <recommendedName>
        <fullName evidence="2">Anti-sigma-W factor RsiW</fullName>
    </recommendedName>
</protein>
<feature type="domain" description="Anti-sigma K factor RskA C-terminal" evidence="4">
    <location>
        <begin position="140"/>
        <end position="270"/>
    </location>
</feature>
<dbReference type="GO" id="GO:0005886">
    <property type="term" value="C:plasma membrane"/>
    <property type="evidence" value="ECO:0007669"/>
    <property type="project" value="InterPro"/>
</dbReference>
<evidence type="ECO:0000313" key="6">
    <source>
        <dbReference type="EMBL" id="GIO29066.1"/>
    </source>
</evidence>
<evidence type="ECO:0000256" key="3">
    <source>
        <dbReference type="SAM" id="Phobius"/>
    </source>
</evidence>
<keyword evidence="3" id="KW-0812">Transmembrane</keyword>
<dbReference type="Proteomes" id="UP000679779">
    <property type="component" value="Unassembled WGS sequence"/>
</dbReference>
<dbReference type="AlphaFoldDB" id="A0A920C7K0"/>
<dbReference type="Pfam" id="PF13490">
    <property type="entry name" value="zf-HC2"/>
    <property type="match status" value="1"/>
</dbReference>
<evidence type="ECO:0000256" key="1">
    <source>
        <dbReference type="ARBA" id="ARBA00024353"/>
    </source>
</evidence>
<dbReference type="Gene3D" id="1.10.10.1320">
    <property type="entry name" value="Anti-sigma factor, zinc-finger domain"/>
    <property type="match status" value="1"/>
</dbReference>
<evidence type="ECO:0000313" key="7">
    <source>
        <dbReference type="Proteomes" id="UP000679779"/>
    </source>
</evidence>
<dbReference type="InterPro" id="IPR027383">
    <property type="entry name" value="Znf_put"/>
</dbReference>
<dbReference type="InterPro" id="IPR041916">
    <property type="entry name" value="Anti_sigma_zinc_sf"/>
</dbReference>
<comment type="similarity">
    <text evidence="1">Belongs to the zinc-associated anti-sigma factor (ZAS) superfamily. Anti-sigma-W factor family.</text>
</comment>
<evidence type="ECO:0000259" key="5">
    <source>
        <dbReference type="Pfam" id="PF13490"/>
    </source>
</evidence>
<dbReference type="RefSeq" id="WP_160041999.1">
    <property type="nucleotide sequence ID" value="NZ_BORQ01000001.1"/>
</dbReference>
<reference evidence="6" key="1">
    <citation type="submission" date="2021-03" db="EMBL/GenBank/DDBJ databases">
        <title>Antimicrobial resistance genes in bacteria isolated from Japanese honey, and their potential for conferring macrolide and lincosamide resistance in the American foulbrood pathogen Paenibacillus larvae.</title>
        <authorList>
            <person name="Okamoto M."/>
            <person name="Kumagai M."/>
            <person name="Kanamori H."/>
            <person name="Takamatsu D."/>
        </authorList>
    </citation>
    <scope>NUCLEOTIDE SEQUENCE</scope>
    <source>
        <strain evidence="6">J2TS6</strain>
    </source>
</reference>
<name>A0A920C7K0_9BACL</name>
<dbReference type="EMBL" id="BORQ01000001">
    <property type="protein sequence ID" value="GIO29066.1"/>
    <property type="molecule type" value="Genomic_DNA"/>
</dbReference>
<gene>
    <name evidence="6" type="ORF">J2TS6_02070</name>
</gene>
<keyword evidence="3" id="KW-1133">Transmembrane helix</keyword>
<accession>A0A920C7K0</accession>
<feature type="transmembrane region" description="Helical" evidence="3">
    <location>
        <begin position="129"/>
        <end position="150"/>
    </location>
</feature>
<evidence type="ECO:0000259" key="4">
    <source>
        <dbReference type="Pfam" id="PF10099"/>
    </source>
</evidence>
<evidence type="ECO:0000256" key="2">
    <source>
        <dbReference type="ARBA" id="ARBA00024438"/>
    </source>
</evidence>
<sequence>MHSWRPESGNKEESRNCVVLPEEKLVDYAMNRLGEAERLRVAAHAAQCSHCAERLNEWESLMAVPEMQALSLREQGNTPEDEACMVEPDKMIARTVQPDFGPPARLGRKLRLLALLRSFRIRLKLKRRFILPGAAGLALMICLFAGLFALKHQANPSDASIERQVTSKIAYMQSADYEKYPIAPLPPLHGSGGLWINPDSGELLIVMDGLNPSEEKDYQVWLQHEQQSFSAGMMLTRNLQGKGYYYGYGIMNPDRIVISLEPKGGSLVQTGPETVRIKLNKQP</sequence>
<keyword evidence="7" id="KW-1185">Reference proteome</keyword>
<dbReference type="InterPro" id="IPR018764">
    <property type="entry name" value="RskA_C"/>
</dbReference>